<feature type="compositionally biased region" description="Basic and acidic residues" evidence="1">
    <location>
        <begin position="99"/>
        <end position="115"/>
    </location>
</feature>
<keyword evidence="2" id="KW-0812">Transmembrane</keyword>
<feature type="compositionally biased region" description="Polar residues" evidence="1">
    <location>
        <begin position="132"/>
        <end position="152"/>
    </location>
</feature>
<reference evidence="3 4" key="1">
    <citation type="journal article" date="2024" name="Commun. Biol.">
        <title>Comparative genomic analysis of thermophilic fungi reveals convergent evolutionary adaptations and gene losses.</title>
        <authorList>
            <person name="Steindorff A.S."/>
            <person name="Aguilar-Pontes M.V."/>
            <person name="Robinson A.J."/>
            <person name="Andreopoulos B."/>
            <person name="LaButti K."/>
            <person name="Kuo A."/>
            <person name="Mondo S."/>
            <person name="Riley R."/>
            <person name="Otillar R."/>
            <person name="Haridas S."/>
            <person name="Lipzen A."/>
            <person name="Grimwood J."/>
            <person name="Schmutz J."/>
            <person name="Clum A."/>
            <person name="Reid I.D."/>
            <person name="Moisan M.C."/>
            <person name="Butler G."/>
            <person name="Nguyen T.T.M."/>
            <person name="Dewar K."/>
            <person name="Conant G."/>
            <person name="Drula E."/>
            <person name="Henrissat B."/>
            <person name="Hansel C."/>
            <person name="Singer S."/>
            <person name="Hutchinson M.I."/>
            <person name="de Vries R.P."/>
            <person name="Natvig D.O."/>
            <person name="Powell A.J."/>
            <person name="Tsang A."/>
            <person name="Grigoriev I.V."/>
        </authorList>
    </citation>
    <scope>NUCLEOTIDE SEQUENCE [LARGE SCALE GENOMIC DNA]</scope>
    <source>
        <strain evidence="3 4">CBS 620.91</strain>
    </source>
</reference>
<feature type="region of interest" description="Disordered" evidence="1">
    <location>
        <begin position="243"/>
        <end position="284"/>
    </location>
</feature>
<keyword evidence="2" id="KW-0472">Membrane</keyword>
<sequence>MPPVNHAVLASVGIVVASVTVAAAIAIYEIPEVRRAAEDLRRRIAIALHALGDNVDPARQQQPRFNRPEDAEGFYQSHDVDADEETRRRQREELMYWNMRREQQLREQTDSRDRPPGQTFDDILEPDHARSPSGTLVYNTGSNTRDLDSSNVLRRRGNPEGVRGLNAAALANPFSDEYGIELEDRPQLPSPPRDEVMSDIYDATPLVQSPQLQHNQPLAVLSPVPVPSTSEVLFDYESHPASEYGTTLSTADGDAHDEQQKSRPATPDRASTPTAATPSARSATLERELADDEYMTAGQDRTVADAYESIQAWARGSSSHSFYENNQQSQHYNGGASFYSPLPHTPQAPMSEPELVSEGQLTPTSTDSASVVDVATAAAAAAVHDRSDEVLSETDGGIPTPASWSDVGSVVSESESAWRG</sequence>
<evidence type="ECO:0000313" key="3">
    <source>
        <dbReference type="EMBL" id="KAL1842192.1"/>
    </source>
</evidence>
<keyword evidence="4" id="KW-1185">Reference proteome</keyword>
<feature type="region of interest" description="Disordered" evidence="1">
    <location>
        <begin position="55"/>
        <end position="87"/>
    </location>
</feature>
<evidence type="ECO:0000256" key="2">
    <source>
        <dbReference type="SAM" id="Phobius"/>
    </source>
</evidence>
<protein>
    <submittedName>
        <fullName evidence="3">Uncharacterized protein</fullName>
    </submittedName>
</protein>
<comment type="caution">
    <text evidence="3">The sequence shown here is derived from an EMBL/GenBank/DDBJ whole genome shotgun (WGS) entry which is preliminary data.</text>
</comment>
<feature type="transmembrane region" description="Helical" evidence="2">
    <location>
        <begin position="6"/>
        <end position="28"/>
    </location>
</feature>
<dbReference type="Proteomes" id="UP001583172">
    <property type="component" value="Unassembled WGS sequence"/>
</dbReference>
<proteinExistence type="predicted"/>
<gene>
    <name evidence="3" type="ORF">VTJ49DRAFT_5879</name>
</gene>
<dbReference type="EMBL" id="JAZGSY010000051">
    <property type="protein sequence ID" value="KAL1842192.1"/>
    <property type="molecule type" value="Genomic_DNA"/>
</dbReference>
<accession>A0ABR3VKR6</accession>
<feature type="compositionally biased region" description="Low complexity" evidence="1">
    <location>
        <begin position="263"/>
        <end position="283"/>
    </location>
</feature>
<feature type="region of interest" description="Disordered" evidence="1">
    <location>
        <begin position="99"/>
        <end position="160"/>
    </location>
</feature>
<feature type="region of interest" description="Disordered" evidence="1">
    <location>
        <begin position="324"/>
        <end position="369"/>
    </location>
</feature>
<evidence type="ECO:0000256" key="1">
    <source>
        <dbReference type="SAM" id="MobiDB-lite"/>
    </source>
</evidence>
<organism evidence="3 4">
    <name type="scientific">Humicola insolens</name>
    <name type="common">Soft-rot fungus</name>
    <dbReference type="NCBI Taxonomy" id="85995"/>
    <lineage>
        <taxon>Eukaryota</taxon>
        <taxon>Fungi</taxon>
        <taxon>Dikarya</taxon>
        <taxon>Ascomycota</taxon>
        <taxon>Pezizomycotina</taxon>
        <taxon>Sordariomycetes</taxon>
        <taxon>Sordariomycetidae</taxon>
        <taxon>Sordariales</taxon>
        <taxon>Chaetomiaceae</taxon>
        <taxon>Mycothermus</taxon>
    </lineage>
</organism>
<name>A0ABR3VKR6_HUMIN</name>
<evidence type="ECO:0000313" key="4">
    <source>
        <dbReference type="Proteomes" id="UP001583172"/>
    </source>
</evidence>
<feature type="compositionally biased region" description="Low complexity" evidence="1">
    <location>
        <begin position="403"/>
        <end position="420"/>
    </location>
</feature>
<feature type="region of interest" description="Disordered" evidence="1">
    <location>
        <begin position="382"/>
        <end position="420"/>
    </location>
</feature>
<keyword evidence="2" id="KW-1133">Transmembrane helix</keyword>